<dbReference type="Proteomes" id="UP001432027">
    <property type="component" value="Unassembled WGS sequence"/>
</dbReference>
<proteinExistence type="predicted"/>
<dbReference type="EMBL" id="BTSX01000002">
    <property type="protein sequence ID" value="GMS84054.1"/>
    <property type="molecule type" value="Genomic_DNA"/>
</dbReference>
<accession>A0AAV5SV01</accession>
<organism evidence="1 2">
    <name type="scientific">Pristionchus entomophagus</name>
    <dbReference type="NCBI Taxonomy" id="358040"/>
    <lineage>
        <taxon>Eukaryota</taxon>
        <taxon>Metazoa</taxon>
        <taxon>Ecdysozoa</taxon>
        <taxon>Nematoda</taxon>
        <taxon>Chromadorea</taxon>
        <taxon>Rhabditida</taxon>
        <taxon>Rhabditina</taxon>
        <taxon>Diplogasteromorpha</taxon>
        <taxon>Diplogasteroidea</taxon>
        <taxon>Neodiplogasteridae</taxon>
        <taxon>Pristionchus</taxon>
    </lineage>
</organism>
<protein>
    <recommendedName>
        <fullName evidence="3">Ribosomal protein</fullName>
    </recommendedName>
</protein>
<gene>
    <name evidence="1" type="ORF">PENTCL1PPCAC_6229</name>
</gene>
<keyword evidence="2" id="KW-1185">Reference proteome</keyword>
<feature type="non-terminal residue" evidence="1">
    <location>
        <position position="82"/>
    </location>
</feature>
<reference evidence="1" key="1">
    <citation type="submission" date="2023-10" db="EMBL/GenBank/DDBJ databases">
        <title>Genome assembly of Pristionchus species.</title>
        <authorList>
            <person name="Yoshida K."/>
            <person name="Sommer R.J."/>
        </authorList>
    </citation>
    <scope>NUCLEOTIDE SEQUENCE</scope>
    <source>
        <strain evidence="1">RS0144</strain>
    </source>
</reference>
<sequence>MISSWEISSFLPSSIHPHSTSLCRRVFGHIDVWRRRFTSSLLLWCGGHGRGSFLLAGGRPHLDRFIIFLSRTGHGEGKRTEW</sequence>
<evidence type="ECO:0008006" key="3">
    <source>
        <dbReference type="Google" id="ProtNLM"/>
    </source>
</evidence>
<evidence type="ECO:0000313" key="2">
    <source>
        <dbReference type="Proteomes" id="UP001432027"/>
    </source>
</evidence>
<dbReference type="AlphaFoldDB" id="A0AAV5SV01"/>
<name>A0AAV5SV01_9BILA</name>
<comment type="caution">
    <text evidence="1">The sequence shown here is derived from an EMBL/GenBank/DDBJ whole genome shotgun (WGS) entry which is preliminary data.</text>
</comment>
<evidence type="ECO:0000313" key="1">
    <source>
        <dbReference type="EMBL" id="GMS84054.1"/>
    </source>
</evidence>